<protein>
    <submittedName>
        <fullName evidence="1 3">Uncharacterized protein</fullName>
    </submittedName>
</protein>
<dbReference type="EMBL" id="MU003723">
    <property type="protein sequence ID" value="KAF2802498.1"/>
    <property type="molecule type" value="Genomic_DNA"/>
</dbReference>
<reference evidence="1 3" key="1">
    <citation type="journal article" date="2020" name="Stud. Mycol.">
        <title>101 Dothideomycetes genomes: a test case for predicting lifestyles and emergence of pathogens.</title>
        <authorList>
            <person name="Haridas S."/>
            <person name="Albert R."/>
            <person name="Binder M."/>
            <person name="Bloem J."/>
            <person name="Labutti K."/>
            <person name="Salamov A."/>
            <person name="Andreopoulos B."/>
            <person name="Baker S."/>
            <person name="Barry K."/>
            <person name="Bills G."/>
            <person name="Bluhm B."/>
            <person name="Cannon C."/>
            <person name="Castanera R."/>
            <person name="Culley D."/>
            <person name="Daum C."/>
            <person name="Ezra D."/>
            <person name="Gonzalez J."/>
            <person name="Henrissat B."/>
            <person name="Kuo A."/>
            <person name="Liang C."/>
            <person name="Lipzen A."/>
            <person name="Lutzoni F."/>
            <person name="Magnuson J."/>
            <person name="Mondo S."/>
            <person name="Nolan M."/>
            <person name="Ohm R."/>
            <person name="Pangilinan J."/>
            <person name="Park H.-J."/>
            <person name="Ramirez L."/>
            <person name="Alfaro M."/>
            <person name="Sun H."/>
            <person name="Tritt A."/>
            <person name="Yoshinaga Y."/>
            <person name="Zwiers L.-H."/>
            <person name="Turgeon B."/>
            <person name="Goodwin S."/>
            <person name="Spatafora J."/>
            <person name="Crous P."/>
            <person name="Grigoriev I."/>
        </authorList>
    </citation>
    <scope>NUCLEOTIDE SEQUENCE</scope>
    <source>
        <strain evidence="1 3">CBS 304.34</strain>
    </source>
</reference>
<dbReference type="GeneID" id="54457132"/>
<dbReference type="AlphaFoldDB" id="A0A6A6Y1R8"/>
<proteinExistence type="predicted"/>
<evidence type="ECO:0000313" key="2">
    <source>
        <dbReference type="Proteomes" id="UP000504636"/>
    </source>
</evidence>
<keyword evidence="2" id="KW-1185">Reference proteome</keyword>
<organism evidence="1">
    <name type="scientific">Mytilinidion resinicola</name>
    <dbReference type="NCBI Taxonomy" id="574789"/>
    <lineage>
        <taxon>Eukaryota</taxon>
        <taxon>Fungi</taxon>
        <taxon>Dikarya</taxon>
        <taxon>Ascomycota</taxon>
        <taxon>Pezizomycotina</taxon>
        <taxon>Dothideomycetes</taxon>
        <taxon>Pleosporomycetidae</taxon>
        <taxon>Mytilinidiales</taxon>
        <taxon>Mytilinidiaceae</taxon>
        <taxon>Mytilinidion</taxon>
    </lineage>
</organism>
<evidence type="ECO:0000313" key="1">
    <source>
        <dbReference type="EMBL" id="KAF2802498.1"/>
    </source>
</evidence>
<reference evidence="3" key="2">
    <citation type="submission" date="2020-04" db="EMBL/GenBank/DDBJ databases">
        <authorList>
            <consortium name="NCBI Genome Project"/>
        </authorList>
    </citation>
    <scope>NUCLEOTIDE SEQUENCE</scope>
    <source>
        <strain evidence="3">CBS 304.34</strain>
    </source>
</reference>
<gene>
    <name evidence="1 3" type="ORF">BDZ99DRAFT_401600</name>
</gene>
<reference evidence="3" key="3">
    <citation type="submission" date="2025-04" db="UniProtKB">
        <authorList>
            <consortium name="RefSeq"/>
        </authorList>
    </citation>
    <scope>IDENTIFICATION</scope>
    <source>
        <strain evidence="3">CBS 304.34</strain>
    </source>
</reference>
<dbReference type="RefSeq" id="XP_033569462.1">
    <property type="nucleotide sequence ID" value="XM_033716239.1"/>
</dbReference>
<dbReference type="Proteomes" id="UP000504636">
    <property type="component" value="Unplaced"/>
</dbReference>
<sequence>MPSATPIRTFMRSASRYLTEPHPFARNPVTTPAHRHYAPFFIKRAAATAGTMIPFYGVVLFWPIPVAALGRQIGI</sequence>
<accession>A0A6A6Y1R8</accession>
<name>A0A6A6Y1R8_9PEZI</name>
<evidence type="ECO:0000313" key="3">
    <source>
        <dbReference type="RefSeq" id="XP_033569462.1"/>
    </source>
</evidence>
<dbReference type="OrthoDB" id="4829316at2759"/>